<dbReference type="GO" id="GO:0005694">
    <property type="term" value="C:chromosome"/>
    <property type="evidence" value="ECO:0007669"/>
    <property type="project" value="TreeGrafter"/>
</dbReference>
<feature type="region of interest" description="Disordered" evidence="6">
    <location>
        <begin position="496"/>
        <end position="551"/>
    </location>
</feature>
<dbReference type="SMART" id="SM00487">
    <property type="entry name" value="DEXDc"/>
    <property type="match status" value="1"/>
</dbReference>
<dbReference type="Gene3D" id="3.40.50.300">
    <property type="entry name" value="P-loop containing nucleotide triphosphate hydrolases"/>
    <property type="match status" value="2"/>
</dbReference>
<evidence type="ECO:0000256" key="1">
    <source>
        <dbReference type="ARBA" id="ARBA00005446"/>
    </source>
</evidence>
<evidence type="ECO:0000256" key="4">
    <source>
        <dbReference type="ARBA" id="ARBA00034617"/>
    </source>
</evidence>
<evidence type="ECO:0000256" key="3">
    <source>
        <dbReference type="ARBA" id="ARBA00022840"/>
    </source>
</evidence>
<evidence type="ECO:0000313" key="9">
    <source>
        <dbReference type="EMBL" id="KAK7059556.1"/>
    </source>
</evidence>
<feature type="compositionally biased region" description="Basic and acidic residues" evidence="6">
    <location>
        <begin position="627"/>
        <end position="641"/>
    </location>
</feature>
<feature type="region of interest" description="Disordered" evidence="6">
    <location>
        <begin position="1"/>
        <end position="29"/>
    </location>
</feature>
<dbReference type="PANTHER" id="PTHR13710">
    <property type="entry name" value="DNA HELICASE RECQ FAMILY MEMBER"/>
    <property type="match status" value="1"/>
</dbReference>
<dbReference type="PANTHER" id="PTHR13710:SF154">
    <property type="entry name" value="RECQ HELICASE, PUTATIVE (AFU_ORTHOLOGUE AFUA_6G14720)-RELATED"/>
    <property type="match status" value="1"/>
</dbReference>
<comment type="caution">
    <text evidence="9">The sequence shown here is derived from an EMBL/GenBank/DDBJ whole genome shotgun (WGS) entry which is preliminary data.</text>
</comment>
<evidence type="ECO:0000256" key="6">
    <source>
        <dbReference type="SAM" id="MobiDB-lite"/>
    </source>
</evidence>
<evidence type="ECO:0000256" key="5">
    <source>
        <dbReference type="ARBA" id="ARBA00034808"/>
    </source>
</evidence>
<dbReference type="InterPro" id="IPR001650">
    <property type="entry name" value="Helicase_C-like"/>
</dbReference>
<dbReference type="GO" id="GO:0000724">
    <property type="term" value="P:double-strand break repair via homologous recombination"/>
    <property type="evidence" value="ECO:0007669"/>
    <property type="project" value="TreeGrafter"/>
</dbReference>
<evidence type="ECO:0000259" key="8">
    <source>
        <dbReference type="PROSITE" id="PS51194"/>
    </source>
</evidence>
<feature type="region of interest" description="Disordered" evidence="6">
    <location>
        <begin position="390"/>
        <end position="438"/>
    </location>
</feature>
<dbReference type="SUPFAM" id="SSF52540">
    <property type="entry name" value="P-loop containing nucleoside triphosphate hydrolases"/>
    <property type="match status" value="1"/>
</dbReference>
<evidence type="ECO:0000259" key="7">
    <source>
        <dbReference type="PROSITE" id="PS51192"/>
    </source>
</evidence>
<dbReference type="Pfam" id="PF00271">
    <property type="entry name" value="Helicase_C"/>
    <property type="match status" value="1"/>
</dbReference>
<dbReference type="EC" id="5.6.2.4" evidence="5"/>
<dbReference type="Proteomes" id="UP001362999">
    <property type="component" value="Unassembled WGS sequence"/>
</dbReference>
<dbReference type="GO" id="GO:0043138">
    <property type="term" value="F:3'-5' DNA helicase activity"/>
    <property type="evidence" value="ECO:0007669"/>
    <property type="project" value="UniProtKB-EC"/>
</dbReference>
<keyword evidence="3" id="KW-0067">ATP-binding</keyword>
<dbReference type="GO" id="GO:0003676">
    <property type="term" value="F:nucleic acid binding"/>
    <property type="evidence" value="ECO:0007669"/>
    <property type="project" value="InterPro"/>
</dbReference>
<comment type="catalytic activity">
    <reaction evidence="4">
        <text>Couples ATP hydrolysis with the unwinding of duplex DNA by translocating in the 3'-5' direction.</text>
        <dbReference type="EC" id="5.6.2.4"/>
    </reaction>
</comment>
<dbReference type="AlphaFoldDB" id="A0AAW0E581"/>
<keyword evidence="2" id="KW-0547">Nucleotide-binding</keyword>
<gene>
    <name evidence="9" type="ORF">R3P38DRAFT_2495547</name>
</gene>
<accession>A0AAW0E581</accession>
<dbReference type="GO" id="GO:0005737">
    <property type="term" value="C:cytoplasm"/>
    <property type="evidence" value="ECO:0007669"/>
    <property type="project" value="TreeGrafter"/>
</dbReference>
<reference evidence="9 10" key="1">
    <citation type="journal article" date="2024" name="J Genomics">
        <title>Draft genome sequencing and assembly of Favolaschia claudopus CIRM-BRFM 2984 isolated from oak limbs.</title>
        <authorList>
            <person name="Navarro D."/>
            <person name="Drula E."/>
            <person name="Chaduli D."/>
            <person name="Cazenave R."/>
            <person name="Ahrendt S."/>
            <person name="Wang J."/>
            <person name="Lipzen A."/>
            <person name="Daum C."/>
            <person name="Barry K."/>
            <person name="Grigoriev I.V."/>
            <person name="Favel A."/>
            <person name="Rosso M.N."/>
            <person name="Martin F."/>
        </authorList>
    </citation>
    <scope>NUCLEOTIDE SEQUENCE [LARGE SCALE GENOMIC DNA]</scope>
    <source>
        <strain evidence="9 10">CIRM-BRFM 2984</strain>
    </source>
</reference>
<organism evidence="9 10">
    <name type="scientific">Favolaschia claudopus</name>
    <dbReference type="NCBI Taxonomy" id="2862362"/>
    <lineage>
        <taxon>Eukaryota</taxon>
        <taxon>Fungi</taxon>
        <taxon>Dikarya</taxon>
        <taxon>Basidiomycota</taxon>
        <taxon>Agaricomycotina</taxon>
        <taxon>Agaricomycetes</taxon>
        <taxon>Agaricomycetidae</taxon>
        <taxon>Agaricales</taxon>
        <taxon>Marasmiineae</taxon>
        <taxon>Mycenaceae</taxon>
        <taxon>Favolaschia</taxon>
    </lineage>
</organism>
<evidence type="ECO:0000256" key="2">
    <source>
        <dbReference type="ARBA" id="ARBA00022741"/>
    </source>
</evidence>
<feature type="compositionally biased region" description="Polar residues" evidence="6">
    <location>
        <begin position="508"/>
        <end position="528"/>
    </location>
</feature>
<evidence type="ECO:0000313" key="10">
    <source>
        <dbReference type="Proteomes" id="UP001362999"/>
    </source>
</evidence>
<keyword evidence="10" id="KW-1185">Reference proteome</keyword>
<name>A0AAW0E581_9AGAR</name>
<dbReference type="GO" id="GO:0005524">
    <property type="term" value="F:ATP binding"/>
    <property type="evidence" value="ECO:0007669"/>
    <property type="project" value="UniProtKB-KW"/>
</dbReference>
<comment type="similarity">
    <text evidence="1">Belongs to the helicase family. RecQ subfamily.</text>
</comment>
<dbReference type="PROSITE" id="PS51192">
    <property type="entry name" value="HELICASE_ATP_BIND_1"/>
    <property type="match status" value="1"/>
</dbReference>
<proteinExistence type="inferred from homology"/>
<feature type="domain" description="Helicase ATP-binding" evidence="7">
    <location>
        <begin position="58"/>
        <end position="230"/>
    </location>
</feature>
<dbReference type="SMART" id="SM00490">
    <property type="entry name" value="HELICc"/>
    <property type="match status" value="1"/>
</dbReference>
<dbReference type="EMBL" id="JAWWNJ010000003">
    <property type="protein sequence ID" value="KAK7059556.1"/>
    <property type="molecule type" value="Genomic_DNA"/>
</dbReference>
<sequence length="694" mass="77498">MAQDHGQQRVKSQRLLRDSRENARKKRGYDWQATRRDLTRLFENSFKKPPYEWQLDVAEALILGLDSVVIAGTGAGKTIPFMLPLFLHRDKFVLIISPLKILQADQTARFNALGLAAAAVNGDTYNKEMKASLDKQSLNAILTSPEMCFTHPEFRKWLRSEATATRILAVIIDEAHCASQWGGDFRPHYSALDNLRTLLPVGVPVLATSATLNPQALDEVCTGLNIDREESFFVNLGNDRPNITPRIVQMNSSKDYQAAEDQFPEPASVKSVDDLPKSIVFTDAVKKTQVLCRRIRRRYSHLPKGAIDFLHAHRTAKAKRRIMKQFRKGKIKILIATEAAGMGADIPDIELIVQFGVPKSLAIWTQRAGRAGRSGIHAEAVMLVEKSMFKRKRPRKGGTVKESVPAPPPEPEIGGASDSDSSEEDTAEPASTKRSEAPKVDLNDGLVWVKNVDPIVREYISTVDCRRDVADSHFDNPPRNSPTGPCCDNCMADNTSDVDSSRPVTPVQLDSTPSSAHSTPSKSPNTNGKRPMARTRAKRGAGPATRRSDHLKAARAALENWRVKTYLAKYSMSSFTDVGIMPDTILTSLASKRVHTVEEMESLSPRWMFARRHGSEVIELLNKIDQHQREEKEKKAQSNREVRRKRTEAVQAARRLEKSSKRPTRVYSRPPLTPVTPATLGSVRLAFIYMTNFD</sequence>
<protein>
    <recommendedName>
        <fullName evidence="5">DNA 3'-5' helicase</fullName>
        <ecNumber evidence="5">5.6.2.4</ecNumber>
    </recommendedName>
</protein>
<feature type="domain" description="Helicase C-terminal" evidence="8">
    <location>
        <begin position="267"/>
        <end position="412"/>
    </location>
</feature>
<dbReference type="InterPro" id="IPR027417">
    <property type="entry name" value="P-loop_NTPase"/>
</dbReference>
<dbReference type="InterPro" id="IPR011545">
    <property type="entry name" value="DEAD/DEAH_box_helicase_dom"/>
</dbReference>
<feature type="region of interest" description="Disordered" evidence="6">
    <location>
        <begin position="627"/>
        <end position="672"/>
    </location>
</feature>
<dbReference type="InterPro" id="IPR014001">
    <property type="entry name" value="Helicase_ATP-bd"/>
</dbReference>
<dbReference type="PROSITE" id="PS51194">
    <property type="entry name" value="HELICASE_CTER"/>
    <property type="match status" value="1"/>
</dbReference>
<dbReference type="GO" id="GO:0009378">
    <property type="term" value="F:four-way junction helicase activity"/>
    <property type="evidence" value="ECO:0007669"/>
    <property type="project" value="TreeGrafter"/>
</dbReference>
<dbReference type="Pfam" id="PF00270">
    <property type="entry name" value="DEAD"/>
    <property type="match status" value="1"/>
</dbReference>